<dbReference type="KEGG" id="glz:GLAREA_00435"/>
<dbReference type="RefSeq" id="XP_008083384.1">
    <property type="nucleotide sequence ID" value="XM_008085193.1"/>
</dbReference>
<protein>
    <submittedName>
        <fullName evidence="2">Uncharacterized protein</fullName>
    </submittedName>
</protein>
<evidence type="ECO:0000313" key="2">
    <source>
        <dbReference type="EMBL" id="EPE29275.1"/>
    </source>
</evidence>
<dbReference type="HOGENOM" id="CLU_2904368_0_0_1"/>
<dbReference type="Proteomes" id="UP000016922">
    <property type="component" value="Unassembled WGS sequence"/>
</dbReference>
<reference evidence="2 3" key="1">
    <citation type="journal article" date="2013" name="BMC Genomics">
        <title>Genomics-driven discovery of the pneumocandin biosynthetic gene cluster in the fungus Glarea lozoyensis.</title>
        <authorList>
            <person name="Chen L."/>
            <person name="Yue Q."/>
            <person name="Zhang X."/>
            <person name="Xiang M."/>
            <person name="Wang C."/>
            <person name="Li S."/>
            <person name="Che Y."/>
            <person name="Ortiz-Lopez F.J."/>
            <person name="Bills G.F."/>
            <person name="Liu X."/>
            <person name="An Z."/>
        </authorList>
    </citation>
    <scope>NUCLEOTIDE SEQUENCE [LARGE SCALE GENOMIC DNA]</scope>
    <source>
        <strain evidence="3">ATCC 20868 / MF5171</strain>
    </source>
</reference>
<accession>S3CUI9</accession>
<name>S3CUI9_GLAL2</name>
<dbReference type="EMBL" id="KE145367">
    <property type="protein sequence ID" value="EPE29275.1"/>
    <property type="molecule type" value="Genomic_DNA"/>
</dbReference>
<evidence type="ECO:0000256" key="1">
    <source>
        <dbReference type="SAM" id="MobiDB-lite"/>
    </source>
</evidence>
<dbReference type="GeneID" id="19459493"/>
<sequence length="62" mass="6616">MHRLGDLWSPLKSTVEVRRQTPGRLGAILESWGNGGKRPSQDASVGSTGCPYRLVQGLIGPA</sequence>
<organism evidence="2 3">
    <name type="scientific">Glarea lozoyensis (strain ATCC 20868 / MF5171)</name>
    <dbReference type="NCBI Taxonomy" id="1116229"/>
    <lineage>
        <taxon>Eukaryota</taxon>
        <taxon>Fungi</taxon>
        <taxon>Dikarya</taxon>
        <taxon>Ascomycota</taxon>
        <taxon>Pezizomycotina</taxon>
        <taxon>Leotiomycetes</taxon>
        <taxon>Helotiales</taxon>
        <taxon>Helotiaceae</taxon>
        <taxon>Glarea</taxon>
    </lineage>
</organism>
<gene>
    <name evidence="2" type="ORF">GLAREA_00435</name>
</gene>
<evidence type="ECO:0000313" key="3">
    <source>
        <dbReference type="Proteomes" id="UP000016922"/>
    </source>
</evidence>
<proteinExistence type="predicted"/>
<feature type="region of interest" description="Disordered" evidence="1">
    <location>
        <begin position="29"/>
        <end position="48"/>
    </location>
</feature>
<dbReference type="AlphaFoldDB" id="S3CUI9"/>
<keyword evidence="3" id="KW-1185">Reference proteome</keyword>